<dbReference type="EMBL" id="BRZC01000002">
    <property type="protein sequence ID" value="GLC83665.1"/>
    <property type="molecule type" value="Genomic_DNA"/>
</dbReference>
<organism evidence="3 4">
    <name type="scientific">Microbacterium arabinogalactanolyticum</name>
    <dbReference type="NCBI Taxonomy" id="69365"/>
    <lineage>
        <taxon>Bacteria</taxon>
        <taxon>Bacillati</taxon>
        <taxon>Actinomycetota</taxon>
        <taxon>Actinomycetes</taxon>
        <taxon>Micrococcales</taxon>
        <taxon>Microbacteriaceae</taxon>
        <taxon>Microbacterium</taxon>
    </lineage>
</organism>
<accession>A0ABQ5ND84</accession>
<gene>
    <name evidence="3" type="ORF">MIAR_02530</name>
</gene>
<protein>
    <recommendedName>
        <fullName evidence="2">DUF58 domain-containing protein</fullName>
    </recommendedName>
</protein>
<evidence type="ECO:0000259" key="2">
    <source>
        <dbReference type="Pfam" id="PF01882"/>
    </source>
</evidence>
<dbReference type="PANTHER" id="PTHR33608:SF14">
    <property type="entry name" value="POSSIBLE CONSERVED SECRETED PROTEIN"/>
    <property type="match status" value="1"/>
</dbReference>
<proteinExistence type="predicted"/>
<reference evidence="3" key="1">
    <citation type="submission" date="2022-08" db="EMBL/GenBank/DDBJ databases">
        <title>Draft genome sequence of Microbacterium arabinogalactanolyticum JCM 9171.</title>
        <authorList>
            <person name="Fujita K."/>
            <person name="Ishiwata A."/>
            <person name="Fushinobu S."/>
        </authorList>
    </citation>
    <scope>NUCLEOTIDE SEQUENCE</scope>
    <source>
        <strain evidence="3">JCM 9171</strain>
    </source>
</reference>
<evidence type="ECO:0000313" key="4">
    <source>
        <dbReference type="Proteomes" id="UP001165068"/>
    </source>
</evidence>
<feature type="transmembrane region" description="Helical" evidence="1">
    <location>
        <begin position="17"/>
        <end position="34"/>
    </location>
</feature>
<feature type="domain" description="DUF58" evidence="2">
    <location>
        <begin position="193"/>
        <end position="370"/>
    </location>
</feature>
<dbReference type="PANTHER" id="PTHR33608">
    <property type="entry name" value="BLL2464 PROTEIN"/>
    <property type="match status" value="1"/>
</dbReference>
<keyword evidence="1" id="KW-1133">Transmembrane helix</keyword>
<keyword evidence="4" id="KW-1185">Reference proteome</keyword>
<dbReference type="Pfam" id="PF01882">
    <property type="entry name" value="DUF58"/>
    <property type="match status" value="1"/>
</dbReference>
<evidence type="ECO:0000313" key="3">
    <source>
        <dbReference type="EMBL" id="GLC83665.1"/>
    </source>
</evidence>
<keyword evidence="1" id="KW-0812">Transmembrane</keyword>
<sequence length="429" mass="45789">MADAAASGGARRAGPPLFLAVFAAAGALITGVVFSRPDVIAIGVPLALWAAIAVTNTGRGGVDVRIERTPDAEEGVLADDIVVDSDAEMVELAVAQVGRTRRRLFVPGRTRVRATSRPRHSGPVTTVQVAARALDVDAALLGVPRTAISLVRTVQPVLRRLPLLPLAPRLTGLHGSHEGVRPGQGGDFRDIHPFAPGDELRRVDWKATARAARRPGELLIRRTNTLSDASAVIVMDTADDLGEVVATWGTLDLARSGVTSLDHARSAARSIAAATVEQGDRVAFHTLAHGGRSVRSGSGRRHLARIVAEISSTGRGGDDARFRRMPPVPHGSIIYVLSTFFDGAAAEIATRWRAAGHRVVAADILPELDEHRLSTERTLALRVLLAEREDMMHQLREAGVETMRWADDPGPQLTALTRSGRVRAAGRPR</sequence>
<name>A0ABQ5ND84_9MICO</name>
<comment type="caution">
    <text evidence="3">The sequence shown here is derived from an EMBL/GenBank/DDBJ whole genome shotgun (WGS) entry which is preliminary data.</text>
</comment>
<keyword evidence="1" id="KW-0472">Membrane</keyword>
<evidence type="ECO:0000256" key="1">
    <source>
        <dbReference type="SAM" id="Phobius"/>
    </source>
</evidence>
<dbReference type="InterPro" id="IPR002881">
    <property type="entry name" value="DUF58"/>
</dbReference>
<dbReference type="RefSeq" id="WP_285630194.1">
    <property type="nucleotide sequence ID" value="NZ_BAAAUK010000001.1"/>
</dbReference>
<dbReference type="Proteomes" id="UP001165068">
    <property type="component" value="Unassembled WGS sequence"/>
</dbReference>